<dbReference type="Gene3D" id="3.40.50.450">
    <property type="match status" value="1"/>
</dbReference>
<organism evidence="3 4">
    <name type="scientific">Epibacterium ulvae</name>
    <dbReference type="NCBI Taxonomy" id="1156985"/>
    <lineage>
        <taxon>Bacteria</taxon>
        <taxon>Pseudomonadati</taxon>
        <taxon>Pseudomonadota</taxon>
        <taxon>Alphaproteobacteria</taxon>
        <taxon>Rhodobacterales</taxon>
        <taxon>Roseobacteraceae</taxon>
        <taxon>Epibacterium</taxon>
    </lineage>
</organism>
<dbReference type="Proteomes" id="UP000198767">
    <property type="component" value="Unassembled WGS sequence"/>
</dbReference>
<evidence type="ECO:0000259" key="2">
    <source>
        <dbReference type="Pfam" id="PF02481"/>
    </source>
</evidence>
<accession>A0A1G5QEC3</accession>
<evidence type="ECO:0000313" key="3">
    <source>
        <dbReference type="EMBL" id="SCZ60037.1"/>
    </source>
</evidence>
<gene>
    <name evidence="3" type="ORF">SAMN04488118_10422</name>
</gene>
<comment type="similarity">
    <text evidence="1">Belongs to the DprA/Smf family.</text>
</comment>
<dbReference type="EMBL" id="FMWG01000004">
    <property type="protein sequence ID" value="SCZ60037.1"/>
    <property type="molecule type" value="Genomic_DNA"/>
</dbReference>
<dbReference type="RefSeq" id="WP_090217687.1">
    <property type="nucleotide sequence ID" value="NZ_FMWG01000004.1"/>
</dbReference>
<dbReference type="SUPFAM" id="SSF102405">
    <property type="entry name" value="MCP/YpsA-like"/>
    <property type="match status" value="1"/>
</dbReference>
<dbReference type="InterPro" id="IPR057666">
    <property type="entry name" value="DrpA_SLOG"/>
</dbReference>
<evidence type="ECO:0000256" key="1">
    <source>
        <dbReference type="ARBA" id="ARBA00006525"/>
    </source>
</evidence>
<dbReference type="Pfam" id="PF02481">
    <property type="entry name" value="DNA_processg_A"/>
    <property type="match status" value="1"/>
</dbReference>
<dbReference type="AlphaFoldDB" id="A0A1G5QEC3"/>
<reference evidence="3 4" key="1">
    <citation type="submission" date="2016-10" db="EMBL/GenBank/DDBJ databases">
        <authorList>
            <person name="de Groot N.N."/>
        </authorList>
    </citation>
    <scope>NUCLEOTIDE SEQUENCE [LARGE SCALE GENOMIC DNA]</scope>
    <source>
        <strain evidence="3 4">U95</strain>
    </source>
</reference>
<dbReference type="GO" id="GO:0009294">
    <property type="term" value="P:DNA-mediated transformation"/>
    <property type="evidence" value="ECO:0007669"/>
    <property type="project" value="InterPro"/>
</dbReference>
<evidence type="ECO:0000313" key="4">
    <source>
        <dbReference type="Proteomes" id="UP000198767"/>
    </source>
</evidence>
<dbReference type="InterPro" id="IPR003488">
    <property type="entry name" value="DprA"/>
</dbReference>
<proteinExistence type="inferred from homology"/>
<name>A0A1G5QEC3_9RHOB</name>
<feature type="domain" description="Smf/DprA SLOG" evidence="2">
    <location>
        <begin position="95"/>
        <end position="273"/>
    </location>
</feature>
<keyword evidence="4" id="KW-1185">Reference proteome</keyword>
<dbReference type="STRING" id="1156985.SAMN04488118_10422"/>
<dbReference type="PANTHER" id="PTHR43022">
    <property type="entry name" value="PROTEIN SMF"/>
    <property type="match status" value="1"/>
</dbReference>
<protein>
    <submittedName>
        <fullName evidence="3">DNA protecting protein DprA</fullName>
    </submittedName>
</protein>
<dbReference type="OrthoDB" id="9785707at2"/>
<dbReference type="PANTHER" id="PTHR43022:SF1">
    <property type="entry name" value="PROTEIN SMF"/>
    <property type="match status" value="1"/>
</dbReference>
<sequence>MEVAEDHFDAERVAFLALSAIKGVGFETLRRISASGKSFQSVIELENADDVRSLLGRSELQGNGNAGQAWCETRKRAMDSAKRRCQELASSNVSIVFPGDRDFPPQLNDLSNTPRWLFVQGQTDVLSRRSISVVGSRKTSQDGVWLTRYVGHWLSEFGAPTVSGLADGIDQEIHSASINAGVPTIAFLGTGIFTEFPKGSDRLRYTILDNGGAIATEYLIKEGYSAANFVRRNRLQAALGNLLIPTEWAVKSGTAHTVRNAHELSRPIAFLRTPTQPDLGWVPREYVPHNGFFTIPTEQESFVKFVLRHLKSEPRSKSTQLKLL</sequence>